<keyword evidence="3" id="KW-1185">Reference proteome</keyword>
<evidence type="ECO:0000313" key="2">
    <source>
        <dbReference type="EnsemblPlants" id="PGSC0003DMT400092745"/>
    </source>
</evidence>
<name>M1DQG3_SOLTU</name>
<dbReference type="PaxDb" id="4113-PGSC0003DMT400092745"/>
<organism evidence="2 3">
    <name type="scientific">Solanum tuberosum</name>
    <name type="common">Potato</name>
    <dbReference type="NCBI Taxonomy" id="4113"/>
    <lineage>
        <taxon>Eukaryota</taxon>
        <taxon>Viridiplantae</taxon>
        <taxon>Streptophyta</taxon>
        <taxon>Embryophyta</taxon>
        <taxon>Tracheophyta</taxon>
        <taxon>Spermatophyta</taxon>
        <taxon>Magnoliopsida</taxon>
        <taxon>eudicotyledons</taxon>
        <taxon>Gunneridae</taxon>
        <taxon>Pentapetalae</taxon>
        <taxon>asterids</taxon>
        <taxon>lamiids</taxon>
        <taxon>Solanales</taxon>
        <taxon>Solanaceae</taxon>
        <taxon>Solanoideae</taxon>
        <taxon>Solaneae</taxon>
        <taxon>Solanum</taxon>
    </lineage>
</organism>
<accession>M1DQG3</accession>
<protein>
    <submittedName>
        <fullName evidence="2">Uncharacterized protein</fullName>
    </submittedName>
</protein>
<feature type="region of interest" description="Disordered" evidence="1">
    <location>
        <begin position="72"/>
        <end position="109"/>
    </location>
</feature>
<reference evidence="2" key="2">
    <citation type="submission" date="2015-06" db="UniProtKB">
        <authorList>
            <consortium name="EnsemblPlants"/>
        </authorList>
    </citation>
    <scope>IDENTIFICATION</scope>
    <source>
        <strain evidence="2">DM1-3 516 R44</strain>
    </source>
</reference>
<reference evidence="3" key="1">
    <citation type="journal article" date="2011" name="Nature">
        <title>Genome sequence and analysis of the tuber crop potato.</title>
        <authorList>
            <consortium name="The Potato Genome Sequencing Consortium"/>
        </authorList>
    </citation>
    <scope>NUCLEOTIDE SEQUENCE [LARGE SCALE GENOMIC DNA]</scope>
    <source>
        <strain evidence="3">cv. DM1-3 516 R44</strain>
    </source>
</reference>
<feature type="compositionally biased region" description="Low complexity" evidence="1">
    <location>
        <begin position="96"/>
        <end position="108"/>
    </location>
</feature>
<dbReference type="AlphaFoldDB" id="M1DQG3"/>
<dbReference type="HOGENOM" id="CLU_1236854_0_0_1"/>
<dbReference type="EnsemblPlants" id="PGSC0003DMT400092745">
    <property type="protein sequence ID" value="PGSC0003DMT400092745"/>
    <property type="gene ID" value="PGSC0003DMG400042316"/>
</dbReference>
<sequence length="224" mass="25244">MQYRLPQGYPFTNFNDLNSFTRMEALGNGWMTRTEFHAFNGNTCTLKEVPVGQHHAWMIARSVGGLTKRGGATEGERCSLCEPKTIGESPSGLGDSTQTAQSSSSSQANTRNRIHRRVFWVIRRAIRRTYSLVRIILYGINDAIQISSRLSIHDIQRFDVVFTRMEALGTNGWMMRREFHALHGNICTLKDLPVWQHHAWLIAWSVGGLTKQGGAIEDVLHSAS</sequence>
<proteinExistence type="predicted"/>
<evidence type="ECO:0000256" key="1">
    <source>
        <dbReference type="SAM" id="MobiDB-lite"/>
    </source>
</evidence>
<evidence type="ECO:0000313" key="3">
    <source>
        <dbReference type="Proteomes" id="UP000011115"/>
    </source>
</evidence>
<dbReference type="InParanoid" id="M1DQG3"/>
<dbReference type="Proteomes" id="UP000011115">
    <property type="component" value="Unassembled WGS sequence"/>
</dbReference>
<dbReference type="Gramene" id="PGSC0003DMT400092745">
    <property type="protein sequence ID" value="PGSC0003DMT400092745"/>
    <property type="gene ID" value="PGSC0003DMG400042316"/>
</dbReference>